<feature type="non-terminal residue" evidence="1">
    <location>
        <position position="1"/>
    </location>
</feature>
<accession>A0A699U138</accession>
<dbReference type="AlphaFoldDB" id="A0A699U138"/>
<dbReference type="EMBL" id="BKCJ011283692">
    <property type="protein sequence ID" value="GFD15038.1"/>
    <property type="molecule type" value="Genomic_DNA"/>
</dbReference>
<organism evidence="1">
    <name type="scientific">Tanacetum cinerariifolium</name>
    <name type="common">Dalmatian daisy</name>
    <name type="synonym">Chrysanthemum cinerariifolium</name>
    <dbReference type="NCBI Taxonomy" id="118510"/>
    <lineage>
        <taxon>Eukaryota</taxon>
        <taxon>Viridiplantae</taxon>
        <taxon>Streptophyta</taxon>
        <taxon>Embryophyta</taxon>
        <taxon>Tracheophyta</taxon>
        <taxon>Spermatophyta</taxon>
        <taxon>Magnoliopsida</taxon>
        <taxon>eudicotyledons</taxon>
        <taxon>Gunneridae</taxon>
        <taxon>Pentapetalae</taxon>
        <taxon>asterids</taxon>
        <taxon>campanulids</taxon>
        <taxon>Asterales</taxon>
        <taxon>Asteraceae</taxon>
        <taxon>Asteroideae</taxon>
        <taxon>Anthemideae</taxon>
        <taxon>Anthemidinae</taxon>
        <taxon>Tanacetum</taxon>
    </lineage>
</organism>
<evidence type="ECO:0000313" key="1">
    <source>
        <dbReference type="EMBL" id="GFD15038.1"/>
    </source>
</evidence>
<gene>
    <name evidence="1" type="ORF">Tci_887007</name>
</gene>
<reference evidence="1" key="1">
    <citation type="journal article" date="2019" name="Sci. Rep.">
        <title>Draft genome of Tanacetum cinerariifolium, the natural source of mosquito coil.</title>
        <authorList>
            <person name="Yamashiro T."/>
            <person name="Shiraishi A."/>
            <person name="Satake H."/>
            <person name="Nakayama K."/>
        </authorList>
    </citation>
    <scope>NUCLEOTIDE SEQUENCE</scope>
</reference>
<sequence length="164" mass="17439">DAKLAHIVLNISAGEYHAAVVAVDVEAERAVGELVGEHKQIGQVHAKYRQIEALGHQQVDNAERERVAALGFNHALEHGVGRRVKVLGIGRKLVVAENNVVEHLHLVGGVHLGAQQGPGLKAQLLDGAVKGLKVSIGVLVRVEQPHAFEQVLGARIAPHAQALL</sequence>
<proteinExistence type="predicted"/>
<protein>
    <submittedName>
        <fullName evidence="1">Uncharacterized protein</fullName>
    </submittedName>
</protein>
<name>A0A699U138_TANCI</name>
<comment type="caution">
    <text evidence="1">The sequence shown here is derived from an EMBL/GenBank/DDBJ whole genome shotgun (WGS) entry which is preliminary data.</text>
</comment>